<dbReference type="AlphaFoldDB" id="A0A0F7SRG7"/>
<comment type="subcellular location">
    <subcellularLocation>
        <location evidence="1 6">Membrane</location>
        <topology evidence="1 6">Multi-pass membrane protein</topology>
    </subcellularLocation>
</comment>
<keyword evidence="6" id="KW-0406">Ion transport</keyword>
<evidence type="ECO:0000256" key="6">
    <source>
        <dbReference type="RuleBase" id="RU367022"/>
    </source>
</evidence>
<proteinExistence type="inferred from homology"/>
<feature type="transmembrane region" description="Helical" evidence="6">
    <location>
        <begin position="118"/>
        <end position="141"/>
    </location>
</feature>
<dbReference type="PANTHER" id="PTHR12483:SF73">
    <property type="entry name" value="COPPER TRANSPORT PROTEIN CTR3"/>
    <property type="match status" value="1"/>
</dbReference>
<keyword evidence="5 6" id="KW-0472">Membrane</keyword>
<dbReference type="GO" id="GO:0016020">
    <property type="term" value="C:membrane"/>
    <property type="evidence" value="ECO:0007669"/>
    <property type="project" value="UniProtKB-SubCell"/>
</dbReference>
<reference evidence="7" key="1">
    <citation type="submission" date="2014-08" db="EMBL/GenBank/DDBJ databases">
        <authorList>
            <person name="Sharma Rahul"/>
            <person name="Thines Marco"/>
        </authorList>
    </citation>
    <scope>NUCLEOTIDE SEQUENCE</scope>
</reference>
<name>A0A0F7SRG7_PHARH</name>
<keyword evidence="6" id="KW-0187">Copper transport</keyword>
<dbReference type="InterPro" id="IPR007274">
    <property type="entry name" value="Cop_transporter"/>
</dbReference>
<protein>
    <recommendedName>
        <fullName evidence="6">Copper transport protein</fullName>
    </recommendedName>
</protein>
<dbReference type="GO" id="GO:0005375">
    <property type="term" value="F:copper ion transmembrane transporter activity"/>
    <property type="evidence" value="ECO:0007669"/>
    <property type="project" value="UniProtKB-UniRule"/>
</dbReference>
<keyword evidence="4 6" id="KW-1133">Transmembrane helix</keyword>
<dbReference type="Pfam" id="PF04145">
    <property type="entry name" value="Ctr"/>
    <property type="match status" value="1"/>
</dbReference>
<evidence type="ECO:0000256" key="2">
    <source>
        <dbReference type="ARBA" id="ARBA00006921"/>
    </source>
</evidence>
<sequence length="169" mass="18713">MSRPAHSCKISMLWNWTTLDACFLSRSWHVNTKAQFAGSVIGVFLLTLAIEAVRRLGREYDRRLILSAEIGSAASDSKPACSNLKTSTLDGASDISNYNFTPSWGQHILRSMIYSSQFTASFLVMLLGMYFNGYILFAIFLGHTFGYCAFGRDTCAKSGSFRHTSGNCC</sequence>
<evidence type="ECO:0000256" key="5">
    <source>
        <dbReference type="ARBA" id="ARBA00023136"/>
    </source>
</evidence>
<keyword evidence="3 6" id="KW-0812">Transmembrane</keyword>
<feature type="transmembrane region" description="Helical" evidence="6">
    <location>
        <begin position="34"/>
        <end position="53"/>
    </location>
</feature>
<organism evidence="7">
    <name type="scientific">Phaffia rhodozyma</name>
    <name type="common">Yeast</name>
    <name type="synonym">Xanthophyllomyces dendrorhous</name>
    <dbReference type="NCBI Taxonomy" id="264483"/>
    <lineage>
        <taxon>Eukaryota</taxon>
        <taxon>Fungi</taxon>
        <taxon>Dikarya</taxon>
        <taxon>Basidiomycota</taxon>
        <taxon>Agaricomycotina</taxon>
        <taxon>Tremellomycetes</taxon>
        <taxon>Cystofilobasidiales</taxon>
        <taxon>Mrakiaceae</taxon>
        <taxon>Phaffia</taxon>
    </lineage>
</organism>
<dbReference type="PANTHER" id="PTHR12483">
    <property type="entry name" value="SOLUTE CARRIER FAMILY 31 COPPER TRANSPORTERS"/>
    <property type="match status" value="1"/>
</dbReference>
<accession>A0A0F7SRG7</accession>
<dbReference type="EMBL" id="LN483124">
    <property type="protein sequence ID" value="CED82663.1"/>
    <property type="molecule type" value="Genomic_DNA"/>
</dbReference>
<evidence type="ECO:0000313" key="7">
    <source>
        <dbReference type="EMBL" id="CED82663.1"/>
    </source>
</evidence>
<evidence type="ECO:0000256" key="4">
    <source>
        <dbReference type="ARBA" id="ARBA00022989"/>
    </source>
</evidence>
<comment type="similarity">
    <text evidence="2 6">Belongs to the copper transporter (Ctr) (TC 1.A.56) family. SLC31A subfamily.</text>
</comment>
<keyword evidence="6" id="KW-0186">Copper</keyword>
<keyword evidence="6" id="KW-0813">Transport</keyword>
<evidence type="ECO:0000256" key="1">
    <source>
        <dbReference type="ARBA" id="ARBA00004141"/>
    </source>
</evidence>
<evidence type="ECO:0000256" key="3">
    <source>
        <dbReference type="ARBA" id="ARBA00022692"/>
    </source>
</evidence>